<sequence length="310" mass="34000">MASNPSLKKPKEPMPEPSLSQKSKKKSSGPCAACHQPLSGKTVRLPESTTRYHWACLKCAQCQEPFKDTSFYTDNARQIYHPKCYTAAMTETQTCVRCSSDIKEAYLVIHQAHMHPKARAAAYCQPCAKKTEKIPDNAETRIVPQLHPPPQPQINSHPLSPTLTQSMESLSTLASSHSNGSSTPTSPSSQQQQPAQQQQQQQKVMPSSLMSRRAKPLPKFGMRKVCAGCNQTIASVHDEKPGPRATRWHKKCLCCQGCAKVLDSAAVVHDNPGSGGLDPWCRLCLLANNNKNQAIPNRRPNSSTVAGVMH</sequence>
<reference evidence="8 9" key="1">
    <citation type="submission" date="2023-03" db="EMBL/GenBank/DDBJ databases">
        <title>Genome sequence of Lichtheimia ornata CBS 291.66.</title>
        <authorList>
            <person name="Mohabir J.T."/>
            <person name="Shea T.P."/>
            <person name="Kurbessoian T."/>
            <person name="Berby B."/>
            <person name="Fontaine J."/>
            <person name="Livny J."/>
            <person name="Gnirke A."/>
            <person name="Stajich J.E."/>
            <person name="Cuomo C.A."/>
        </authorList>
    </citation>
    <scope>NUCLEOTIDE SEQUENCE [LARGE SCALE GENOMIC DNA]</scope>
    <source>
        <strain evidence="8">CBS 291.66</strain>
    </source>
</reference>
<dbReference type="SMART" id="SM00132">
    <property type="entry name" value="LIM"/>
    <property type="match status" value="2"/>
</dbReference>
<evidence type="ECO:0000313" key="9">
    <source>
        <dbReference type="Proteomes" id="UP001234581"/>
    </source>
</evidence>
<evidence type="ECO:0000256" key="5">
    <source>
        <dbReference type="PROSITE-ProRule" id="PRU00125"/>
    </source>
</evidence>
<dbReference type="EMBL" id="JARTCD010000032">
    <property type="protein sequence ID" value="KAJ8657380.1"/>
    <property type="molecule type" value="Genomic_DNA"/>
</dbReference>
<evidence type="ECO:0000256" key="2">
    <source>
        <dbReference type="ARBA" id="ARBA00022737"/>
    </source>
</evidence>
<gene>
    <name evidence="8" type="ORF">O0I10_006935</name>
</gene>
<dbReference type="PANTHER" id="PTHR24205:SF16">
    <property type="entry name" value="GH01042P-RELATED"/>
    <property type="match status" value="1"/>
</dbReference>
<evidence type="ECO:0000256" key="3">
    <source>
        <dbReference type="ARBA" id="ARBA00022833"/>
    </source>
</evidence>
<evidence type="ECO:0000256" key="6">
    <source>
        <dbReference type="SAM" id="MobiDB-lite"/>
    </source>
</evidence>
<accession>A0AAD7XWT0</accession>
<dbReference type="Pfam" id="PF00412">
    <property type="entry name" value="LIM"/>
    <property type="match status" value="2"/>
</dbReference>
<protein>
    <recommendedName>
        <fullName evidence="7">LIM zinc-binding domain-containing protein</fullName>
    </recommendedName>
</protein>
<dbReference type="GO" id="GO:0003712">
    <property type="term" value="F:transcription coregulator activity"/>
    <property type="evidence" value="ECO:0007669"/>
    <property type="project" value="TreeGrafter"/>
</dbReference>
<feature type="compositionally biased region" description="Polar residues" evidence="6">
    <location>
        <begin position="153"/>
        <end position="174"/>
    </location>
</feature>
<dbReference type="PANTHER" id="PTHR24205">
    <property type="entry name" value="FOUR AND A HALF LIM DOMAINS PROTEIN"/>
    <property type="match status" value="1"/>
</dbReference>
<evidence type="ECO:0000259" key="7">
    <source>
        <dbReference type="PROSITE" id="PS50023"/>
    </source>
</evidence>
<keyword evidence="4 5" id="KW-0440">LIM domain</keyword>
<feature type="region of interest" description="Disordered" evidence="6">
    <location>
        <begin position="142"/>
        <end position="210"/>
    </location>
</feature>
<dbReference type="Proteomes" id="UP001234581">
    <property type="component" value="Unassembled WGS sequence"/>
</dbReference>
<keyword evidence="1 5" id="KW-0479">Metal-binding</keyword>
<dbReference type="RefSeq" id="XP_058342293.1">
    <property type="nucleotide sequence ID" value="XM_058486958.1"/>
</dbReference>
<dbReference type="GO" id="GO:0005634">
    <property type="term" value="C:nucleus"/>
    <property type="evidence" value="ECO:0007669"/>
    <property type="project" value="TreeGrafter"/>
</dbReference>
<feature type="domain" description="LIM zinc-binding" evidence="7">
    <location>
        <begin position="29"/>
        <end position="91"/>
    </location>
</feature>
<name>A0AAD7XWT0_9FUNG</name>
<proteinExistence type="predicted"/>
<keyword evidence="2" id="KW-0677">Repeat</keyword>
<evidence type="ECO:0000256" key="4">
    <source>
        <dbReference type="ARBA" id="ARBA00023038"/>
    </source>
</evidence>
<dbReference type="PROSITE" id="PS50023">
    <property type="entry name" value="LIM_DOMAIN_2"/>
    <property type="match status" value="2"/>
</dbReference>
<dbReference type="GO" id="GO:0046872">
    <property type="term" value="F:metal ion binding"/>
    <property type="evidence" value="ECO:0007669"/>
    <property type="project" value="UniProtKB-KW"/>
</dbReference>
<comment type="caution">
    <text evidence="8">The sequence shown here is derived from an EMBL/GenBank/DDBJ whole genome shotgun (WGS) entry which is preliminary data.</text>
</comment>
<feature type="compositionally biased region" description="Low complexity" evidence="6">
    <location>
        <begin position="175"/>
        <end position="208"/>
    </location>
</feature>
<evidence type="ECO:0000313" key="8">
    <source>
        <dbReference type="EMBL" id="KAJ8657380.1"/>
    </source>
</evidence>
<feature type="region of interest" description="Disordered" evidence="6">
    <location>
        <begin position="1"/>
        <end position="32"/>
    </location>
</feature>
<dbReference type="CDD" id="cd08368">
    <property type="entry name" value="LIM"/>
    <property type="match status" value="1"/>
</dbReference>
<keyword evidence="9" id="KW-1185">Reference proteome</keyword>
<keyword evidence="3 5" id="KW-0862">Zinc</keyword>
<dbReference type="InterPro" id="IPR001781">
    <property type="entry name" value="Znf_LIM"/>
</dbReference>
<dbReference type="AlphaFoldDB" id="A0AAD7XWT0"/>
<evidence type="ECO:0000256" key="1">
    <source>
        <dbReference type="ARBA" id="ARBA00022723"/>
    </source>
</evidence>
<dbReference type="GeneID" id="83214345"/>
<feature type="domain" description="LIM zinc-binding" evidence="7">
    <location>
        <begin position="224"/>
        <end position="291"/>
    </location>
</feature>
<dbReference type="Gene3D" id="2.10.110.10">
    <property type="entry name" value="Cysteine Rich Protein"/>
    <property type="match status" value="2"/>
</dbReference>
<dbReference type="PROSITE" id="PS00478">
    <property type="entry name" value="LIM_DOMAIN_1"/>
    <property type="match status" value="2"/>
</dbReference>
<organism evidence="8 9">
    <name type="scientific">Lichtheimia ornata</name>
    <dbReference type="NCBI Taxonomy" id="688661"/>
    <lineage>
        <taxon>Eukaryota</taxon>
        <taxon>Fungi</taxon>
        <taxon>Fungi incertae sedis</taxon>
        <taxon>Mucoromycota</taxon>
        <taxon>Mucoromycotina</taxon>
        <taxon>Mucoromycetes</taxon>
        <taxon>Mucorales</taxon>
        <taxon>Lichtheimiaceae</taxon>
        <taxon>Lichtheimia</taxon>
    </lineage>
</organism>